<evidence type="ECO:0000259" key="2">
    <source>
        <dbReference type="Pfam" id="PF22036"/>
    </source>
</evidence>
<keyword evidence="1" id="KW-0732">Signal</keyword>
<evidence type="ECO:0000313" key="3">
    <source>
        <dbReference type="EMBL" id="ETK12716.1"/>
    </source>
</evidence>
<reference evidence="3 4" key="1">
    <citation type="submission" date="2013-11" db="EMBL/GenBank/DDBJ databases">
        <title>Single cell genomics of uncultured Tannerella BU063 (oral taxon 286).</title>
        <authorList>
            <person name="Beall C.J."/>
            <person name="Campbell A.G."/>
            <person name="Griffen A.L."/>
            <person name="Podar M."/>
            <person name="Leys E.J."/>
        </authorList>
    </citation>
    <scope>NUCLEOTIDE SEQUENCE [LARGE SCALE GENOMIC DNA]</scope>
    <source>
        <strain evidence="3">Cell 8/11</strain>
    </source>
</reference>
<protein>
    <recommendedName>
        <fullName evidence="2">MoaF-like domain-containing protein</fullName>
    </recommendedName>
</protein>
<dbReference type="SUPFAM" id="SSF50814">
    <property type="entry name" value="Lipocalins"/>
    <property type="match status" value="1"/>
</dbReference>
<gene>
    <name evidence="3" type="ORF">T235_07655</name>
</gene>
<comment type="caution">
    <text evidence="3">The sequence shown here is derived from an EMBL/GenBank/DDBJ whole genome shotgun (WGS) entry which is preliminary data.</text>
</comment>
<dbReference type="EMBL" id="AYYF01001069">
    <property type="protein sequence ID" value="ETK12716.1"/>
    <property type="molecule type" value="Genomic_DNA"/>
</dbReference>
<feature type="signal peptide" evidence="1">
    <location>
        <begin position="1"/>
        <end position="23"/>
    </location>
</feature>
<dbReference type="InterPro" id="IPR012674">
    <property type="entry name" value="Calycin"/>
</dbReference>
<dbReference type="Gene3D" id="2.40.128.20">
    <property type="match status" value="1"/>
</dbReference>
<dbReference type="Pfam" id="PF22036">
    <property type="entry name" value="MoaF_like"/>
    <property type="match status" value="1"/>
</dbReference>
<dbReference type="InterPro" id="IPR053892">
    <property type="entry name" value="MoaF-like"/>
</dbReference>
<dbReference type="AlphaFoldDB" id="W2D1Q9"/>
<dbReference type="Proteomes" id="UP000034980">
    <property type="component" value="Unassembled WGS sequence"/>
</dbReference>
<sequence length="147" mass="16709">MKKKTVRIALALCGLFFVASNNAKRKKLLSSENVEAAQAEPTYELIGQRVQLLYEGGMKAEVQYLNDSTLHWKTIVNDSVAQEQNSMVQRRIDNSHFFVNWIENDGTTASQVIDFKEKKVTVFLTFTGPDGKRNSQLLTGRLELLRE</sequence>
<feature type="chain" id="PRO_5004813428" description="MoaF-like domain-containing protein" evidence="1">
    <location>
        <begin position="24"/>
        <end position="147"/>
    </location>
</feature>
<dbReference type="PATRIC" id="fig|1411915.3.peg.660"/>
<evidence type="ECO:0000313" key="4">
    <source>
        <dbReference type="Proteomes" id="UP000034980"/>
    </source>
</evidence>
<accession>W2D1Q9</accession>
<name>W2D1Q9_9BACT</name>
<proteinExistence type="predicted"/>
<evidence type="ECO:0000256" key="1">
    <source>
        <dbReference type="SAM" id="SignalP"/>
    </source>
</evidence>
<feature type="domain" description="MoaF-like" evidence="2">
    <location>
        <begin position="46"/>
        <end position="128"/>
    </location>
</feature>
<organism evidence="3 4">
    <name type="scientific">Tannerella sp. oral taxon BU063 isolate Cell 8/11</name>
    <dbReference type="NCBI Taxonomy" id="1411915"/>
    <lineage>
        <taxon>Bacteria</taxon>
        <taxon>Pseudomonadati</taxon>
        <taxon>Bacteroidota</taxon>
        <taxon>Bacteroidia</taxon>
        <taxon>Bacteroidales</taxon>
        <taxon>Tannerellaceae</taxon>
        <taxon>Tannerella</taxon>
    </lineage>
</organism>